<keyword evidence="1" id="KW-0732">Signal</keyword>
<feature type="signal peptide" evidence="1">
    <location>
        <begin position="1"/>
        <end position="18"/>
    </location>
</feature>
<dbReference type="AlphaFoldDB" id="D2A5L4"/>
<dbReference type="Proteomes" id="UP000007266">
    <property type="component" value="Linkage group 6"/>
</dbReference>
<dbReference type="HOGENOM" id="CLU_113044_0_0_1"/>
<reference evidence="2 3" key="2">
    <citation type="journal article" date="2010" name="Nucleic Acids Res.">
        <title>BeetleBase in 2010: revisions to provide comprehensive genomic information for Tribolium castaneum.</title>
        <authorList>
            <person name="Kim H.S."/>
            <person name="Murphy T."/>
            <person name="Xia J."/>
            <person name="Caragea D."/>
            <person name="Park Y."/>
            <person name="Beeman R.W."/>
            <person name="Lorenzen M.D."/>
            <person name="Butcher S."/>
            <person name="Manak J.R."/>
            <person name="Brown S.J."/>
        </authorList>
    </citation>
    <scope>GENOME REANNOTATION</scope>
    <source>
        <strain evidence="2 3">Georgia GA2</strain>
    </source>
</reference>
<keyword evidence="3" id="KW-1185">Reference proteome</keyword>
<dbReference type="EMBL" id="KQ971345">
    <property type="protein sequence ID" value="EFA05389.1"/>
    <property type="molecule type" value="Genomic_DNA"/>
</dbReference>
<dbReference type="KEGG" id="tca:107398069"/>
<dbReference type="OrthoDB" id="10486922at2759"/>
<sequence>MQLLTYAVILTLPYFVFSRPDLVSVIENACKPEKEYRELTKKENVRREISFRAEAAYEACVQSMRVLLYMQIEDRKNRPWRKNALPLEVVMNQNCLTHTTSVELFNCLRYAS</sequence>
<evidence type="ECO:0000313" key="2">
    <source>
        <dbReference type="EMBL" id="EFA05389.1"/>
    </source>
</evidence>
<proteinExistence type="predicted"/>
<feature type="chain" id="PRO_5003028908" evidence="1">
    <location>
        <begin position="19"/>
        <end position="112"/>
    </location>
</feature>
<evidence type="ECO:0000256" key="1">
    <source>
        <dbReference type="SAM" id="SignalP"/>
    </source>
</evidence>
<protein>
    <submittedName>
        <fullName evidence="2">Uncharacterized protein</fullName>
    </submittedName>
</protein>
<organism evidence="2 3">
    <name type="scientific">Tribolium castaneum</name>
    <name type="common">Red flour beetle</name>
    <dbReference type="NCBI Taxonomy" id="7070"/>
    <lineage>
        <taxon>Eukaryota</taxon>
        <taxon>Metazoa</taxon>
        <taxon>Ecdysozoa</taxon>
        <taxon>Arthropoda</taxon>
        <taxon>Hexapoda</taxon>
        <taxon>Insecta</taxon>
        <taxon>Pterygota</taxon>
        <taxon>Neoptera</taxon>
        <taxon>Endopterygota</taxon>
        <taxon>Coleoptera</taxon>
        <taxon>Polyphaga</taxon>
        <taxon>Cucujiformia</taxon>
        <taxon>Tenebrionidae</taxon>
        <taxon>Tenebrionidae incertae sedis</taxon>
        <taxon>Tribolium</taxon>
    </lineage>
</organism>
<dbReference type="InParanoid" id="D2A5L4"/>
<accession>D2A5L4</accession>
<gene>
    <name evidence="2" type="primary">GLEAN_15561</name>
    <name evidence="2" type="ORF">TcasGA2_TC015561</name>
</gene>
<name>D2A5L4_TRICA</name>
<reference evidence="2 3" key="1">
    <citation type="journal article" date="2008" name="Nature">
        <title>The genome of the model beetle and pest Tribolium castaneum.</title>
        <authorList>
            <consortium name="Tribolium Genome Sequencing Consortium"/>
            <person name="Richards S."/>
            <person name="Gibbs R.A."/>
            <person name="Weinstock G.M."/>
            <person name="Brown S.J."/>
            <person name="Denell R."/>
            <person name="Beeman R.W."/>
            <person name="Gibbs R."/>
            <person name="Beeman R.W."/>
            <person name="Brown S.J."/>
            <person name="Bucher G."/>
            <person name="Friedrich M."/>
            <person name="Grimmelikhuijzen C.J."/>
            <person name="Klingler M."/>
            <person name="Lorenzen M."/>
            <person name="Richards S."/>
            <person name="Roth S."/>
            <person name="Schroder R."/>
            <person name="Tautz D."/>
            <person name="Zdobnov E.M."/>
            <person name="Muzny D."/>
            <person name="Gibbs R.A."/>
            <person name="Weinstock G.M."/>
            <person name="Attaway T."/>
            <person name="Bell S."/>
            <person name="Buhay C.J."/>
            <person name="Chandrabose M.N."/>
            <person name="Chavez D."/>
            <person name="Clerk-Blankenburg K.P."/>
            <person name="Cree A."/>
            <person name="Dao M."/>
            <person name="Davis C."/>
            <person name="Chacko J."/>
            <person name="Dinh H."/>
            <person name="Dugan-Rocha S."/>
            <person name="Fowler G."/>
            <person name="Garner T.T."/>
            <person name="Garnes J."/>
            <person name="Gnirke A."/>
            <person name="Hawes A."/>
            <person name="Hernandez J."/>
            <person name="Hines S."/>
            <person name="Holder M."/>
            <person name="Hume J."/>
            <person name="Jhangiani S.N."/>
            <person name="Joshi V."/>
            <person name="Khan Z.M."/>
            <person name="Jackson L."/>
            <person name="Kovar C."/>
            <person name="Kowis A."/>
            <person name="Lee S."/>
            <person name="Lewis L.R."/>
            <person name="Margolis J."/>
            <person name="Morgan M."/>
            <person name="Nazareth L.V."/>
            <person name="Nguyen N."/>
            <person name="Okwuonu G."/>
            <person name="Parker D."/>
            <person name="Richards S."/>
            <person name="Ruiz S.J."/>
            <person name="Santibanez J."/>
            <person name="Savard J."/>
            <person name="Scherer S.E."/>
            <person name="Schneider B."/>
            <person name="Sodergren E."/>
            <person name="Tautz D."/>
            <person name="Vattahil S."/>
            <person name="Villasana D."/>
            <person name="White C.S."/>
            <person name="Wright R."/>
            <person name="Park Y."/>
            <person name="Beeman R.W."/>
            <person name="Lord J."/>
            <person name="Oppert B."/>
            <person name="Lorenzen M."/>
            <person name="Brown S."/>
            <person name="Wang L."/>
            <person name="Savard J."/>
            <person name="Tautz D."/>
            <person name="Richards S."/>
            <person name="Weinstock G."/>
            <person name="Gibbs R.A."/>
            <person name="Liu Y."/>
            <person name="Worley K."/>
            <person name="Weinstock G."/>
            <person name="Elsik C.G."/>
            <person name="Reese J.T."/>
            <person name="Elhaik E."/>
            <person name="Landan G."/>
            <person name="Graur D."/>
            <person name="Arensburger P."/>
            <person name="Atkinson P."/>
            <person name="Beeman R.W."/>
            <person name="Beidler J."/>
            <person name="Brown S.J."/>
            <person name="Demuth J.P."/>
            <person name="Drury D.W."/>
            <person name="Du Y.Z."/>
            <person name="Fujiwara H."/>
            <person name="Lorenzen M."/>
            <person name="Maselli V."/>
            <person name="Osanai M."/>
            <person name="Park Y."/>
            <person name="Robertson H.M."/>
            <person name="Tu Z."/>
            <person name="Wang J.J."/>
            <person name="Wang S."/>
            <person name="Richards S."/>
            <person name="Song H."/>
            <person name="Zhang L."/>
            <person name="Sodergren E."/>
            <person name="Werner D."/>
            <person name="Stanke M."/>
            <person name="Morgenstern B."/>
            <person name="Solovyev V."/>
            <person name="Kosarev P."/>
            <person name="Brown G."/>
            <person name="Chen H.C."/>
            <person name="Ermolaeva O."/>
            <person name="Hlavina W."/>
            <person name="Kapustin Y."/>
            <person name="Kiryutin B."/>
            <person name="Kitts P."/>
            <person name="Maglott D."/>
            <person name="Pruitt K."/>
            <person name="Sapojnikov V."/>
            <person name="Souvorov A."/>
            <person name="Mackey A.J."/>
            <person name="Waterhouse R.M."/>
            <person name="Wyder S."/>
            <person name="Zdobnov E.M."/>
            <person name="Zdobnov E.M."/>
            <person name="Wyder S."/>
            <person name="Kriventseva E.V."/>
            <person name="Kadowaki T."/>
            <person name="Bork P."/>
            <person name="Aranda M."/>
            <person name="Bao R."/>
            <person name="Beermann A."/>
            <person name="Berns N."/>
            <person name="Bolognesi R."/>
            <person name="Bonneton F."/>
            <person name="Bopp D."/>
            <person name="Brown S.J."/>
            <person name="Bucher G."/>
            <person name="Butts T."/>
            <person name="Chaumot A."/>
            <person name="Denell R.E."/>
            <person name="Ferrier D.E."/>
            <person name="Friedrich M."/>
            <person name="Gordon C.M."/>
            <person name="Jindra M."/>
            <person name="Klingler M."/>
            <person name="Lan Q."/>
            <person name="Lattorff H.M."/>
            <person name="Laudet V."/>
            <person name="von Levetsow C."/>
            <person name="Liu Z."/>
            <person name="Lutz R."/>
            <person name="Lynch J.A."/>
            <person name="da Fonseca R.N."/>
            <person name="Posnien N."/>
            <person name="Reuter R."/>
            <person name="Roth S."/>
            <person name="Savard J."/>
            <person name="Schinko J.B."/>
            <person name="Schmitt C."/>
            <person name="Schoppmeier M."/>
            <person name="Schroder R."/>
            <person name="Shippy T.D."/>
            <person name="Simonnet F."/>
            <person name="Marques-Souza H."/>
            <person name="Tautz D."/>
            <person name="Tomoyasu Y."/>
            <person name="Trauner J."/>
            <person name="Van der Zee M."/>
            <person name="Vervoort M."/>
            <person name="Wittkopp N."/>
            <person name="Wimmer E.A."/>
            <person name="Yang X."/>
            <person name="Jones A.K."/>
            <person name="Sattelle D.B."/>
            <person name="Ebert P.R."/>
            <person name="Nelson D."/>
            <person name="Scott J.G."/>
            <person name="Beeman R.W."/>
            <person name="Muthukrishnan S."/>
            <person name="Kramer K.J."/>
            <person name="Arakane Y."/>
            <person name="Beeman R.W."/>
            <person name="Zhu Q."/>
            <person name="Hogenkamp D."/>
            <person name="Dixit R."/>
            <person name="Oppert B."/>
            <person name="Jiang H."/>
            <person name="Zou Z."/>
            <person name="Marshall J."/>
            <person name="Elpidina E."/>
            <person name="Vinokurov K."/>
            <person name="Oppert C."/>
            <person name="Zou Z."/>
            <person name="Evans J."/>
            <person name="Lu Z."/>
            <person name="Zhao P."/>
            <person name="Sumathipala N."/>
            <person name="Altincicek B."/>
            <person name="Vilcinskas A."/>
            <person name="Williams M."/>
            <person name="Hultmark D."/>
            <person name="Hetru C."/>
            <person name="Jiang H."/>
            <person name="Grimmelikhuijzen C.J."/>
            <person name="Hauser F."/>
            <person name="Cazzamali G."/>
            <person name="Williamson M."/>
            <person name="Park Y."/>
            <person name="Li B."/>
            <person name="Tanaka Y."/>
            <person name="Predel R."/>
            <person name="Neupert S."/>
            <person name="Schachtner J."/>
            <person name="Verleyen P."/>
            <person name="Raible F."/>
            <person name="Bork P."/>
            <person name="Friedrich M."/>
            <person name="Walden K.K."/>
            <person name="Robertson H.M."/>
            <person name="Angeli S."/>
            <person name="Foret S."/>
            <person name="Bucher G."/>
            <person name="Schuetz S."/>
            <person name="Maleszka R."/>
            <person name="Wimmer E.A."/>
            <person name="Beeman R.W."/>
            <person name="Lorenzen M."/>
            <person name="Tomoyasu Y."/>
            <person name="Miller S.C."/>
            <person name="Grossmann D."/>
            <person name="Bucher G."/>
        </authorList>
    </citation>
    <scope>NUCLEOTIDE SEQUENCE [LARGE SCALE GENOMIC DNA]</scope>
    <source>
        <strain evidence="2 3">Georgia GA2</strain>
    </source>
</reference>
<evidence type="ECO:0000313" key="3">
    <source>
        <dbReference type="Proteomes" id="UP000007266"/>
    </source>
</evidence>